<organism evidence="2 3">
    <name type="scientific">Amycolatopsis magusensis</name>
    <dbReference type="NCBI Taxonomy" id="882444"/>
    <lineage>
        <taxon>Bacteria</taxon>
        <taxon>Bacillati</taxon>
        <taxon>Actinomycetota</taxon>
        <taxon>Actinomycetes</taxon>
        <taxon>Pseudonocardiales</taxon>
        <taxon>Pseudonocardiaceae</taxon>
        <taxon>Amycolatopsis</taxon>
    </lineage>
</organism>
<protein>
    <submittedName>
        <fullName evidence="2">Acyl carrier protein</fullName>
    </submittedName>
</protein>
<proteinExistence type="predicted"/>
<dbReference type="Pfam" id="PF00550">
    <property type="entry name" value="PP-binding"/>
    <property type="match status" value="1"/>
</dbReference>
<dbReference type="InterPro" id="IPR036736">
    <property type="entry name" value="ACP-like_sf"/>
</dbReference>
<evidence type="ECO:0000259" key="1">
    <source>
        <dbReference type="PROSITE" id="PS50075"/>
    </source>
</evidence>
<reference evidence="2 3" key="1">
    <citation type="submission" date="2021-03" db="EMBL/GenBank/DDBJ databases">
        <title>Sequencing the genomes of 1000 actinobacteria strains.</title>
        <authorList>
            <person name="Klenk H.-P."/>
        </authorList>
    </citation>
    <scope>NUCLEOTIDE SEQUENCE [LARGE SCALE GENOMIC DNA]</scope>
    <source>
        <strain evidence="2 3">DSM 45510</strain>
    </source>
</reference>
<sequence length="91" mass="10002">MEKSTLADPREAEHLAEIADIVADLLSTTPERAAAAEDLLADFGIDSLVLIELFIRLERRYAVSISEDNITAVTSLRSVYEIVAERAGWLA</sequence>
<dbReference type="Gene3D" id="1.10.1200.10">
    <property type="entry name" value="ACP-like"/>
    <property type="match status" value="1"/>
</dbReference>
<dbReference type="InterPro" id="IPR009081">
    <property type="entry name" value="PP-bd_ACP"/>
</dbReference>
<dbReference type="EMBL" id="JAGGMS010000001">
    <property type="protein sequence ID" value="MBP2184181.1"/>
    <property type="molecule type" value="Genomic_DNA"/>
</dbReference>
<dbReference type="PROSITE" id="PS50075">
    <property type="entry name" value="CARRIER"/>
    <property type="match status" value="1"/>
</dbReference>
<gene>
    <name evidence="2" type="ORF">JOM49_005707</name>
</gene>
<dbReference type="Proteomes" id="UP000741013">
    <property type="component" value="Unassembled WGS sequence"/>
</dbReference>
<accession>A0ABS4Q031</accession>
<feature type="domain" description="Carrier" evidence="1">
    <location>
        <begin position="12"/>
        <end position="87"/>
    </location>
</feature>
<keyword evidence="3" id="KW-1185">Reference proteome</keyword>
<comment type="caution">
    <text evidence="2">The sequence shown here is derived from an EMBL/GenBank/DDBJ whole genome shotgun (WGS) entry which is preliminary data.</text>
</comment>
<evidence type="ECO:0000313" key="3">
    <source>
        <dbReference type="Proteomes" id="UP000741013"/>
    </source>
</evidence>
<dbReference type="SUPFAM" id="SSF47336">
    <property type="entry name" value="ACP-like"/>
    <property type="match status" value="1"/>
</dbReference>
<dbReference type="RefSeq" id="WP_209667234.1">
    <property type="nucleotide sequence ID" value="NZ_JAGGMS010000001.1"/>
</dbReference>
<name>A0ABS4Q031_9PSEU</name>
<evidence type="ECO:0000313" key="2">
    <source>
        <dbReference type="EMBL" id="MBP2184181.1"/>
    </source>
</evidence>